<dbReference type="Gene3D" id="1.10.8.50">
    <property type="match status" value="1"/>
</dbReference>
<evidence type="ECO:0000256" key="5">
    <source>
        <dbReference type="HAMAP-Rule" id="MF_00844"/>
    </source>
</evidence>
<proteinExistence type="inferred from homology"/>
<dbReference type="InterPro" id="IPR008532">
    <property type="entry name" value="NFACT_RNA-bd"/>
</dbReference>
<evidence type="ECO:0000256" key="3">
    <source>
        <dbReference type="ARBA" id="ARBA00022884"/>
    </source>
</evidence>
<accession>A0A4R6LP56</accession>
<dbReference type="PANTHER" id="PTHR15239">
    <property type="entry name" value="NUCLEAR EXPORT MEDIATOR FACTOR NEMF"/>
    <property type="match status" value="1"/>
</dbReference>
<keyword evidence="5" id="KW-0175">Coiled coil</keyword>
<gene>
    <name evidence="5" type="primary">rqcH</name>
    <name evidence="7" type="ORF">DFR79_11314</name>
</gene>
<comment type="similarity">
    <text evidence="5">Belongs to the NEMF family.</text>
</comment>
<sequence>MAFDGIMLSALKDNLKEKITGARIEKAYQIDKKYLIIRLRNNNQNLELLISTDPQGARMNLTELDFDFPSYPPDFCMMLRKYLKNSYIQQIVQPKFERMIRIDIEKRGKKFSLIAELMGKYSNVILLDDNEMVLDAMKRITEKQNSERQLYPGIKYQNPPGQDKLNPLELNTKDEFRQIIEEDFSQAAFRAVMYNFRGIGPYSAREIVFRAGIDPSENYNDLSDSEKNRIAKSLLNLFAQFKKGIYNPVLAIEKGEVDYISAFILKHRDPEKIKKFEDLDLMMDYYFREFLKDRELKRGIRELNKVVNTYLNKNLKKQKKLKKQLQESKNAEKYKKMGELITANIYQIDRGDKKVVVNDYYSKDQNEIEIKLDPSKSASENAQKYFKKYNKLKKSVKHLKREIAKLRHEEKYLKQVSMNIEQAETLDDLEEIKEELKEENYIKKQKQNKRNKSNKKLPPRKFISSDGYQILVGRNNKQNDRLTKKIANDGDIWLHTKVIAGSHVIIKRDTEKEVPDQTLTEAAAVAAYYSKARESTNVPIDYTPVENVNKPKGAKPGLVYYEKYQTIYIDPADKTLLKKLAAD</sequence>
<dbReference type="GO" id="GO:0072344">
    <property type="term" value="P:rescue of stalled ribosome"/>
    <property type="evidence" value="ECO:0007669"/>
    <property type="project" value="UniProtKB-UniRule"/>
</dbReference>
<dbReference type="GO" id="GO:1990112">
    <property type="term" value="C:RQC complex"/>
    <property type="evidence" value="ECO:0007669"/>
    <property type="project" value="TreeGrafter"/>
</dbReference>
<dbReference type="Pfam" id="PF05670">
    <property type="entry name" value="NFACT-R_1"/>
    <property type="match status" value="1"/>
</dbReference>
<feature type="domain" description="NFACT RNA-binding" evidence="6">
    <location>
        <begin position="461"/>
        <end position="553"/>
    </location>
</feature>
<comment type="caution">
    <text evidence="7">The sequence shown here is derived from an EMBL/GenBank/DDBJ whole genome shotgun (WGS) entry which is preliminary data.</text>
</comment>
<dbReference type="Proteomes" id="UP000295064">
    <property type="component" value="Unassembled WGS sequence"/>
</dbReference>
<dbReference type="RefSeq" id="WP_133515167.1">
    <property type="nucleotide sequence ID" value="NZ_SNWX01000013.1"/>
</dbReference>
<dbReference type="InterPro" id="IPR043682">
    <property type="entry name" value="RqcH_bacterial"/>
</dbReference>
<dbReference type="InterPro" id="IPR051608">
    <property type="entry name" value="RQC_Subunit_NEMF"/>
</dbReference>
<keyword evidence="4 5" id="KW-0648">Protein biosynthesis</keyword>
<evidence type="ECO:0000313" key="7">
    <source>
        <dbReference type="EMBL" id="TDO87800.1"/>
    </source>
</evidence>
<dbReference type="Gene3D" id="2.30.310.10">
    <property type="entry name" value="ibrinogen binding protein from staphylococcus aureus domain"/>
    <property type="match status" value="1"/>
</dbReference>
<dbReference type="PANTHER" id="PTHR15239:SF6">
    <property type="entry name" value="RIBOSOME QUALITY CONTROL COMPLEX SUBUNIT NEMF"/>
    <property type="match status" value="1"/>
</dbReference>
<protein>
    <recommendedName>
        <fullName evidence="5">Rqc2 homolog RqcH</fullName>
        <shortName evidence="5">RqcH</shortName>
    </recommendedName>
</protein>
<evidence type="ECO:0000256" key="4">
    <source>
        <dbReference type="ARBA" id="ARBA00022917"/>
    </source>
</evidence>
<dbReference type="EMBL" id="SNWX01000013">
    <property type="protein sequence ID" value="TDO87800.1"/>
    <property type="molecule type" value="Genomic_DNA"/>
</dbReference>
<comment type="subunit">
    <text evidence="5">Associates with stalled 50S ribosomal subunits. Binds to RqcP.</text>
</comment>
<dbReference type="GO" id="GO:0019843">
    <property type="term" value="F:rRNA binding"/>
    <property type="evidence" value="ECO:0007669"/>
    <property type="project" value="UniProtKB-UniRule"/>
</dbReference>
<dbReference type="HAMAP" id="MF_00844_B">
    <property type="entry name" value="RqcH_B"/>
    <property type="match status" value="1"/>
</dbReference>
<keyword evidence="2 5" id="KW-0699">rRNA-binding</keyword>
<name>A0A4R6LP56_9FIRM</name>
<dbReference type="Pfam" id="PF05833">
    <property type="entry name" value="NFACT_N"/>
    <property type="match status" value="1"/>
</dbReference>
<organism evidence="7 8">
    <name type="scientific">Halanaerobium saccharolyticum</name>
    <dbReference type="NCBI Taxonomy" id="43595"/>
    <lineage>
        <taxon>Bacteria</taxon>
        <taxon>Bacillati</taxon>
        <taxon>Bacillota</taxon>
        <taxon>Clostridia</taxon>
        <taxon>Halanaerobiales</taxon>
        <taxon>Halanaerobiaceae</taxon>
        <taxon>Halanaerobium</taxon>
    </lineage>
</organism>
<keyword evidence="3 5" id="KW-0694">RNA-binding</keyword>
<comment type="function">
    <text evidence="5">Key component of the ribosome quality control system (RQC), a ribosome-associated complex that mediates the extraction of incompletely synthesized nascent chains from stalled ribosomes and their subsequent degradation. RqcH recruits Ala-charged tRNA, and with RqcP directs the elongation of stalled nascent chains on 50S ribosomal subunits, leading to non-templated C-terminal alanine extensions (Ala tail). The Ala tail promotes nascent chain degradation. May add between 1 and at least 8 Ala residues. Binds to stalled 50S ribosomal subunits.</text>
</comment>
<evidence type="ECO:0000256" key="1">
    <source>
        <dbReference type="ARBA" id="ARBA00022555"/>
    </source>
</evidence>
<keyword evidence="1 5" id="KW-0820">tRNA-binding</keyword>
<evidence type="ECO:0000259" key="6">
    <source>
        <dbReference type="Pfam" id="PF05670"/>
    </source>
</evidence>
<feature type="coiled-coil region" evidence="5">
    <location>
        <begin position="382"/>
        <end position="449"/>
    </location>
</feature>
<reference evidence="7 8" key="1">
    <citation type="submission" date="2019-03" db="EMBL/GenBank/DDBJ databases">
        <title>Subsurface microbial communities from deep shales in Ohio and West Virginia, USA.</title>
        <authorList>
            <person name="Wrighton K."/>
        </authorList>
    </citation>
    <scope>NUCLEOTIDE SEQUENCE [LARGE SCALE GENOMIC DNA]</scope>
    <source>
        <strain evidence="7 8">MA284_T2</strain>
    </source>
</reference>
<dbReference type="GO" id="GO:0043023">
    <property type="term" value="F:ribosomal large subunit binding"/>
    <property type="evidence" value="ECO:0007669"/>
    <property type="project" value="UniProtKB-UniRule"/>
</dbReference>
<dbReference type="AlphaFoldDB" id="A0A4R6LP56"/>
<dbReference type="GO" id="GO:0000049">
    <property type="term" value="F:tRNA binding"/>
    <property type="evidence" value="ECO:0007669"/>
    <property type="project" value="UniProtKB-UniRule"/>
</dbReference>
<evidence type="ECO:0000313" key="8">
    <source>
        <dbReference type="Proteomes" id="UP000295064"/>
    </source>
</evidence>
<evidence type="ECO:0000256" key="2">
    <source>
        <dbReference type="ARBA" id="ARBA00022730"/>
    </source>
</evidence>
<dbReference type="InterPro" id="IPR010979">
    <property type="entry name" value="Ribosomal_uS13-like_H2TH"/>
</dbReference>
<dbReference type="SUPFAM" id="SSF46946">
    <property type="entry name" value="S13-like H2TH domain"/>
    <property type="match status" value="1"/>
</dbReference>
<dbReference type="OrthoDB" id="9766163at2"/>